<feature type="compositionally biased region" description="Basic residues" evidence="1">
    <location>
        <begin position="1"/>
        <end position="16"/>
    </location>
</feature>
<evidence type="ECO:0000313" key="3">
    <source>
        <dbReference type="Proteomes" id="UP000298652"/>
    </source>
</evidence>
<dbReference type="Proteomes" id="UP000298652">
    <property type="component" value="Chromosome 8"/>
</dbReference>
<gene>
    <name evidence="2" type="ORF">SEVIR_8G239700v2</name>
</gene>
<proteinExistence type="predicted"/>
<accession>A0A4U6TIX4</accession>
<feature type="region of interest" description="Disordered" evidence="1">
    <location>
        <begin position="1"/>
        <end position="58"/>
    </location>
</feature>
<feature type="compositionally biased region" description="Low complexity" evidence="1">
    <location>
        <begin position="17"/>
        <end position="34"/>
    </location>
</feature>
<sequence length="106" mass="12032">MASAGRRRRRPLRGHVVRSLPPSPASSRSPNLASTPAVWPQHSHHPQIERLETSDRDSVFLTNSPEPECFQWTQKLICGHAAAVSSIHIQIQFHFHHSRKNSEDNE</sequence>
<name>A0A4U6TIX4_SETVI</name>
<evidence type="ECO:0000313" key="2">
    <source>
        <dbReference type="EMBL" id="TKW02381.1"/>
    </source>
</evidence>
<organism evidence="2 3">
    <name type="scientific">Setaria viridis</name>
    <name type="common">Green bristlegrass</name>
    <name type="synonym">Setaria italica subsp. viridis</name>
    <dbReference type="NCBI Taxonomy" id="4556"/>
    <lineage>
        <taxon>Eukaryota</taxon>
        <taxon>Viridiplantae</taxon>
        <taxon>Streptophyta</taxon>
        <taxon>Embryophyta</taxon>
        <taxon>Tracheophyta</taxon>
        <taxon>Spermatophyta</taxon>
        <taxon>Magnoliopsida</taxon>
        <taxon>Liliopsida</taxon>
        <taxon>Poales</taxon>
        <taxon>Poaceae</taxon>
        <taxon>PACMAD clade</taxon>
        <taxon>Panicoideae</taxon>
        <taxon>Panicodae</taxon>
        <taxon>Paniceae</taxon>
        <taxon>Cenchrinae</taxon>
        <taxon>Setaria</taxon>
    </lineage>
</organism>
<evidence type="ECO:0000256" key="1">
    <source>
        <dbReference type="SAM" id="MobiDB-lite"/>
    </source>
</evidence>
<reference evidence="2" key="1">
    <citation type="submission" date="2019-03" db="EMBL/GenBank/DDBJ databases">
        <title>WGS assembly of Setaria viridis.</title>
        <authorList>
            <person name="Huang P."/>
            <person name="Jenkins J."/>
            <person name="Grimwood J."/>
            <person name="Barry K."/>
            <person name="Healey A."/>
            <person name="Mamidi S."/>
            <person name="Sreedasyam A."/>
            <person name="Shu S."/>
            <person name="Feldman M."/>
            <person name="Wu J."/>
            <person name="Yu Y."/>
            <person name="Chen C."/>
            <person name="Johnson J."/>
            <person name="Rokhsar D."/>
            <person name="Baxter I."/>
            <person name="Schmutz J."/>
            <person name="Brutnell T."/>
            <person name="Kellogg E."/>
        </authorList>
    </citation>
    <scope>NUCLEOTIDE SEQUENCE [LARGE SCALE GENOMIC DNA]</scope>
</reference>
<dbReference type="Gramene" id="TKW02381">
    <property type="protein sequence ID" value="TKW02381"/>
    <property type="gene ID" value="SEVIR_8G239700v2"/>
</dbReference>
<feature type="compositionally biased region" description="Basic and acidic residues" evidence="1">
    <location>
        <begin position="46"/>
        <end position="58"/>
    </location>
</feature>
<dbReference type="EMBL" id="CM016559">
    <property type="protein sequence ID" value="TKW02381.1"/>
    <property type="molecule type" value="Genomic_DNA"/>
</dbReference>
<dbReference type="AlphaFoldDB" id="A0A4U6TIX4"/>
<keyword evidence="3" id="KW-1185">Reference proteome</keyword>
<protein>
    <submittedName>
        <fullName evidence="2">Uncharacterized protein</fullName>
    </submittedName>
</protein>